<evidence type="ECO:0000256" key="1">
    <source>
        <dbReference type="SAM" id="MobiDB-lite"/>
    </source>
</evidence>
<gene>
    <name evidence="2" type="ORF">PIB30_109302</name>
</gene>
<evidence type="ECO:0000313" key="3">
    <source>
        <dbReference type="Proteomes" id="UP001341840"/>
    </source>
</evidence>
<feature type="compositionally biased region" description="Polar residues" evidence="1">
    <location>
        <begin position="99"/>
        <end position="109"/>
    </location>
</feature>
<keyword evidence="3" id="KW-1185">Reference proteome</keyword>
<evidence type="ECO:0000313" key="2">
    <source>
        <dbReference type="EMBL" id="MED6142019.1"/>
    </source>
</evidence>
<comment type="caution">
    <text evidence="2">The sequence shown here is derived from an EMBL/GenBank/DDBJ whole genome shotgun (WGS) entry which is preliminary data.</text>
</comment>
<sequence length="143" mass="16725">VDQRYVLERWSKKVKRNHTNISSSYDEPVLDETTQRYNGALSRCFEACQVGSKSEGRTVIVHRGLDRIFSELQQYEEEEKEQVKERGTTTISHKDFSPNEINNLQSPQHVRSRGRPRKRLGSNLEKKIANQTKRKQTNITDLH</sequence>
<dbReference type="EMBL" id="JASCZI010065937">
    <property type="protein sequence ID" value="MED6142019.1"/>
    <property type="molecule type" value="Genomic_DNA"/>
</dbReference>
<name>A0ABU6T0G9_9FABA</name>
<evidence type="ECO:0008006" key="4">
    <source>
        <dbReference type="Google" id="ProtNLM"/>
    </source>
</evidence>
<feature type="compositionally biased region" description="Basic and acidic residues" evidence="1">
    <location>
        <begin position="81"/>
        <end position="97"/>
    </location>
</feature>
<reference evidence="2 3" key="1">
    <citation type="journal article" date="2023" name="Plants (Basel)">
        <title>Bridging the Gap: Combining Genomics and Transcriptomics Approaches to Understand Stylosanthes scabra, an Orphan Legume from the Brazilian Caatinga.</title>
        <authorList>
            <person name="Ferreira-Neto J.R.C."/>
            <person name="da Silva M.D."/>
            <person name="Binneck E."/>
            <person name="de Melo N.F."/>
            <person name="da Silva R.H."/>
            <person name="de Melo A.L.T.M."/>
            <person name="Pandolfi V."/>
            <person name="Bustamante F.O."/>
            <person name="Brasileiro-Vidal A.C."/>
            <person name="Benko-Iseppon A.M."/>
        </authorList>
    </citation>
    <scope>NUCLEOTIDE SEQUENCE [LARGE SCALE GENOMIC DNA]</scope>
    <source>
        <tissue evidence="2">Leaves</tissue>
    </source>
</reference>
<organism evidence="2 3">
    <name type="scientific">Stylosanthes scabra</name>
    <dbReference type="NCBI Taxonomy" id="79078"/>
    <lineage>
        <taxon>Eukaryota</taxon>
        <taxon>Viridiplantae</taxon>
        <taxon>Streptophyta</taxon>
        <taxon>Embryophyta</taxon>
        <taxon>Tracheophyta</taxon>
        <taxon>Spermatophyta</taxon>
        <taxon>Magnoliopsida</taxon>
        <taxon>eudicotyledons</taxon>
        <taxon>Gunneridae</taxon>
        <taxon>Pentapetalae</taxon>
        <taxon>rosids</taxon>
        <taxon>fabids</taxon>
        <taxon>Fabales</taxon>
        <taxon>Fabaceae</taxon>
        <taxon>Papilionoideae</taxon>
        <taxon>50 kb inversion clade</taxon>
        <taxon>dalbergioids sensu lato</taxon>
        <taxon>Dalbergieae</taxon>
        <taxon>Pterocarpus clade</taxon>
        <taxon>Stylosanthes</taxon>
    </lineage>
</organism>
<protein>
    <recommendedName>
        <fullName evidence="4">Protein FAR1-RELATED SEQUENCE</fullName>
    </recommendedName>
</protein>
<dbReference type="Proteomes" id="UP001341840">
    <property type="component" value="Unassembled WGS sequence"/>
</dbReference>
<feature type="region of interest" description="Disordered" evidence="1">
    <location>
        <begin position="78"/>
        <end position="143"/>
    </location>
</feature>
<feature type="compositionally biased region" description="Basic residues" evidence="1">
    <location>
        <begin position="110"/>
        <end position="120"/>
    </location>
</feature>
<proteinExistence type="predicted"/>
<accession>A0ABU6T0G9</accession>
<feature type="non-terminal residue" evidence="2">
    <location>
        <position position="1"/>
    </location>
</feature>